<dbReference type="Proteomes" id="UP000010824">
    <property type="component" value="Chromosome"/>
</dbReference>
<evidence type="ECO:0000259" key="1">
    <source>
        <dbReference type="Pfam" id="PF01863"/>
    </source>
</evidence>
<sequence>MPTIPAVMQTPEIPVEKIVRSRRKTIALEVTPQATLVVRAPHRVPQAYIDRMILEKSTWIKKKMAEMRARPQAPVRLYEEGEVFWFLGRAYPLHYTDDPVGAIVRTDRLEVSRTLRPDIRNALQRWYVEEAKKEIAARCMYFSMMTGYSPTSLRITNAKGRWGSCTYKGGLNFSWRLVQAPLSIVDYVIVHELVHLRQHDHSKKFWAKVEALMPDYQRRREWLRENERLLRI</sequence>
<evidence type="ECO:0000313" key="2">
    <source>
        <dbReference type="EMBL" id="AGB01580.1"/>
    </source>
</evidence>
<dbReference type="AlphaFoldDB" id="L0HC24"/>
<dbReference type="InParanoid" id="L0HC24"/>
<dbReference type="PANTHER" id="PTHR30399">
    <property type="entry name" value="UNCHARACTERIZED PROTEIN YGJP"/>
    <property type="match status" value="1"/>
</dbReference>
<gene>
    <name evidence="2" type="ordered locus">Metfor_0510</name>
</gene>
<evidence type="ECO:0000313" key="3">
    <source>
        <dbReference type="Proteomes" id="UP000010824"/>
    </source>
</evidence>
<dbReference type="STRING" id="593750.Metfor_0510"/>
<dbReference type="CDD" id="cd07344">
    <property type="entry name" value="M48_yhfN_like"/>
    <property type="match status" value="1"/>
</dbReference>
<reference evidence="3" key="1">
    <citation type="submission" date="2011-12" db="EMBL/GenBank/DDBJ databases">
        <title>Complete sequence of Methanoregula formicicum SMSP.</title>
        <authorList>
            <person name="Lucas S."/>
            <person name="Han J."/>
            <person name="Lapidus A."/>
            <person name="Cheng J.-F."/>
            <person name="Goodwin L."/>
            <person name="Pitluck S."/>
            <person name="Peters L."/>
            <person name="Ovchinnikova G."/>
            <person name="Teshima H."/>
            <person name="Detter J.C."/>
            <person name="Han C."/>
            <person name="Tapia R."/>
            <person name="Land M."/>
            <person name="Hauser L."/>
            <person name="Kyrpides N."/>
            <person name="Ivanova N."/>
            <person name="Pagani I."/>
            <person name="Imachi H."/>
            <person name="Tamaki H."/>
            <person name="Sekiguchi Y."/>
            <person name="Kamagata Y."/>
            <person name="Cadillo-Quiroz H."/>
            <person name="Zinder S."/>
            <person name="Liu W.-T."/>
            <person name="Woyke T."/>
        </authorList>
    </citation>
    <scope>NUCLEOTIDE SEQUENCE [LARGE SCALE GENOMIC DNA]</scope>
    <source>
        <strain evidence="3">DSM 22288 / NBRC 105244 / SMSP</strain>
    </source>
</reference>
<dbReference type="KEGG" id="mfo:Metfor_0510"/>
<dbReference type="Gene3D" id="3.30.2010.10">
    <property type="entry name" value="Metalloproteases ('zincins'), catalytic domain"/>
    <property type="match status" value="1"/>
</dbReference>
<dbReference type="Pfam" id="PF01863">
    <property type="entry name" value="YgjP-like"/>
    <property type="match status" value="1"/>
</dbReference>
<organism evidence="2 3">
    <name type="scientific">Methanoregula formicica (strain DSM 22288 / NBRC 105244 / SMSP)</name>
    <dbReference type="NCBI Taxonomy" id="593750"/>
    <lineage>
        <taxon>Archaea</taxon>
        <taxon>Methanobacteriati</taxon>
        <taxon>Methanobacteriota</taxon>
        <taxon>Stenosarchaea group</taxon>
        <taxon>Methanomicrobia</taxon>
        <taxon>Methanomicrobiales</taxon>
        <taxon>Methanoregulaceae</taxon>
        <taxon>Methanoregula</taxon>
    </lineage>
</organism>
<dbReference type="PANTHER" id="PTHR30399:SF1">
    <property type="entry name" value="UTP PYROPHOSPHATASE"/>
    <property type="match status" value="1"/>
</dbReference>
<keyword evidence="2" id="KW-0378">Hydrolase</keyword>
<name>L0HC24_METFS</name>
<dbReference type="InterPro" id="IPR053136">
    <property type="entry name" value="UTP_pyrophosphatase-like"/>
</dbReference>
<protein>
    <submittedName>
        <fullName evidence="2">Putative metal-dependent hydrolase</fullName>
    </submittedName>
</protein>
<dbReference type="GO" id="GO:0016787">
    <property type="term" value="F:hydrolase activity"/>
    <property type="evidence" value="ECO:0007669"/>
    <property type="project" value="UniProtKB-KW"/>
</dbReference>
<dbReference type="eggNOG" id="arCOG02625">
    <property type="taxonomic scope" value="Archaea"/>
</dbReference>
<feature type="domain" description="YgjP-like metallopeptidase" evidence="1">
    <location>
        <begin position="24"/>
        <end position="225"/>
    </location>
</feature>
<dbReference type="HOGENOM" id="CLU_065947_2_2_2"/>
<proteinExistence type="predicted"/>
<reference evidence="2 3" key="2">
    <citation type="journal article" date="2014" name="Genome Announc.">
        <title>Complete Genome Sequence of Methanoregula formicica SMSPT, a Mesophilic Hydrogenotrophic Methanogen Isolated from a Methanogenic Upflow Anaerobic Sludge Blanket Reactor.</title>
        <authorList>
            <person name="Yamamoto K."/>
            <person name="Tamaki H."/>
            <person name="Cadillo-Quiroz H."/>
            <person name="Imachi H."/>
            <person name="Kyrpides N."/>
            <person name="Woyke T."/>
            <person name="Goodwin L."/>
            <person name="Zinder S.H."/>
            <person name="Kamagata Y."/>
            <person name="Liu W.T."/>
        </authorList>
    </citation>
    <scope>NUCLEOTIDE SEQUENCE [LARGE SCALE GENOMIC DNA]</scope>
    <source>
        <strain evidence="3">DSM 22288 / NBRC 105244 / SMSP</strain>
    </source>
</reference>
<accession>L0HC24</accession>
<dbReference type="InterPro" id="IPR002725">
    <property type="entry name" value="YgjP-like_metallopeptidase"/>
</dbReference>
<dbReference type="EMBL" id="CP003167">
    <property type="protein sequence ID" value="AGB01580.1"/>
    <property type="molecule type" value="Genomic_DNA"/>
</dbReference>
<keyword evidence="3" id="KW-1185">Reference proteome</keyword>